<feature type="non-terminal residue" evidence="4">
    <location>
        <position position="1"/>
    </location>
</feature>
<dbReference type="PANTHER" id="PTHR10715">
    <property type="entry name" value="60S RIBOSOMAL PROTEIN L6"/>
    <property type="match status" value="1"/>
</dbReference>
<dbReference type="OrthoDB" id="2436667at2759"/>
<dbReference type="GO" id="GO:0003723">
    <property type="term" value="F:RNA binding"/>
    <property type="evidence" value="ECO:0007669"/>
    <property type="project" value="TreeGrafter"/>
</dbReference>
<feature type="region of interest" description="Disordered" evidence="2">
    <location>
        <begin position="1"/>
        <end position="32"/>
    </location>
</feature>
<dbReference type="AlphaFoldDB" id="A0A8J6A3B2"/>
<evidence type="ECO:0000313" key="5">
    <source>
        <dbReference type="Proteomes" id="UP000700334"/>
    </source>
</evidence>
<name>A0A8J6A3B2_GALPY</name>
<dbReference type="GO" id="GO:0000027">
    <property type="term" value="P:ribosomal large subunit assembly"/>
    <property type="evidence" value="ECO:0007669"/>
    <property type="project" value="TreeGrafter"/>
</dbReference>
<proteinExistence type="predicted"/>
<dbReference type="InterPro" id="IPR000915">
    <property type="entry name" value="60S_ribosomal_eL6"/>
</dbReference>
<dbReference type="Pfam" id="PF03868">
    <property type="entry name" value="Ribosomal_L6e_N"/>
    <property type="match status" value="1"/>
</dbReference>
<evidence type="ECO:0000256" key="2">
    <source>
        <dbReference type="SAM" id="MobiDB-lite"/>
    </source>
</evidence>
<feature type="domain" description="Large ribosomal subunit protein uL6 N-terminal" evidence="3">
    <location>
        <begin position="30"/>
        <end position="77"/>
    </location>
</feature>
<dbReference type="Pfam" id="PF01159">
    <property type="entry name" value="Ribosomal_L6e"/>
    <property type="match status" value="1"/>
</dbReference>
<protein>
    <submittedName>
        <fullName evidence="4">60S ribosomal protein L6</fullName>
    </submittedName>
</protein>
<dbReference type="Proteomes" id="UP000700334">
    <property type="component" value="Unassembled WGS sequence"/>
</dbReference>
<gene>
    <name evidence="4" type="ORF">J0S82_001777</name>
</gene>
<keyword evidence="5" id="KW-1185">Reference proteome</keyword>
<feature type="non-terminal residue" evidence="4">
    <location>
        <position position="208"/>
    </location>
</feature>
<dbReference type="EMBL" id="JAGFMF010011742">
    <property type="protein sequence ID" value="KAG8514481.1"/>
    <property type="molecule type" value="Genomic_DNA"/>
</dbReference>
<sequence length="208" mass="23464">VAGEKAEKAATKEKKPKAKKADDSARLRPRRSPVFMKGIDSYSRSATYSRKTMYKGKYLAAKARIEKKKKKGYLICHKPVGGDKNGNTQILSTEDVPQKLMNHSGKTPSVCITHQKFVIATSTKIDISGVRIPKHHVSDADFKKKLHKPQYREGGLFHTEQEKCEVTEQCMVYQEAVDWQILSKKSKLSLNSRATSVFVLTNRIILTN</sequence>
<dbReference type="GO" id="GO:0002181">
    <property type="term" value="P:cytoplasmic translation"/>
    <property type="evidence" value="ECO:0007669"/>
    <property type="project" value="TreeGrafter"/>
</dbReference>
<dbReference type="InterPro" id="IPR005568">
    <property type="entry name" value="Ribosomal_uL6_N"/>
</dbReference>
<evidence type="ECO:0000313" key="4">
    <source>
        <dbReference type="EMBL" id="KAG8514481.1"/>
    </source>
</evidence>
<feature type="compositionally biased region" description="Basic and acidic residues" evidence="2">
    <location>
        <begin position="1"/>
        <end position="26"/>
    </location>
</feature>
<dbReference type="PANTHER" id="PTHR10715:SF0">
    <property type="entry name" value="LARGE RIBOSOMAL SUBUNIT PROTEIN EL6"/>
    <property type="match status" value="1"/>
</dbReference>
<dbReference type="GO" id="GO:0003735">
    <property type="term" value="F:structural constituent of ribosome"/>
    <property type="evidence" value="ECO:0007669"/>
    <property type="project" value="InterPro"/>
</dbReference>
<keyword evidence="4" id="KW-0687">Ribonucleoprotein</keyword>
<dbReference type="GO" id="GO:0022625">
    <property type="term" value="C:cytosolic large ribosomal subunit"/>
    <property type="evidence" value="ECO:0007669"/>
    <property type="project" value="TreeGrafter"/>
</dbReference>
<keyword evidence="4" id="KW-0689">Ribosomal protein</keyword>
<comment type="caution">
    <text evidence="4">The sequence shown here is derived from an EMBL/GenBank/DDBJ whole genome shotgun (WGS) entry which is preliminary data.</text>
</comment>
<comment type="function">
    <text evidence="1">Component of the large ribosomal subunit. The ribosome is a large ribonucleoprotein complex responsible for the synthesis of proteins in the cell.</text>
</comment>
<organism evidence="4 5">
    <name type="scientific">Galemys pyrenaicus</name>
    <name type="common">Iberian desman</name>
    <name type="synonym">Pyrenean desman</name>
    <dbReference type="NCBI Taxonomy" id="202257"/>
    <lineage>
        <taxon>Eukaryota</taxon>
        <taxon>Metazoa</taxon>
        <taxon>Chordata</taxon>
        <taxon>Craniata</taxon>
        <taxon>Vertebrata</taxon>
        <taxon>Euteleostomi</taxon>
        <taxon>Mammalia</taxon>
        <taxon>Eutheria</taxon>
        <taxon>Laurasiatheria</taxon>
        <taxon>Eulipotyphla</taxon>
        <taxon>Talpidae</taxon>
        <taxon>Galemys</taxon>
    </lineage>
</organism>
<evidence type="ECO:0000256" key="1">
    <source>
        <dbReference type="ARBA" id="ARBA00034092"/>
    </source>
</evidence>
<evidence type="ECO:0000259" key="3">
    <source>
        <dbReference type="Pfam" id="PF03868"/>
    </source>
</evidence>
<accession>A0A8J6A3B2</accession>
<reference evidence="4" key="1">
    <citation type="journal article" date="2021" name="Evol. Appl.">
        <title>The genome of the Pyrenean desman and the effects of bottlenecks and inbreeding on the genomic landscape of an endangered species.</title>
        <authorList>
            <person name="Escoda L."/>
            <person name="Castresana J."/>
        </authorList>
    </citation>
    <scope>NUCLEOTIDE SEQUENCE</scope>
    <source>
        <strain evidence="4">IBE-C5619</strain>
    </source>
</reference>